<dbReference type="EMBL" id="GDHC01009169">
    <property type="protein sequence ID" value="JAQ09460.1"/>
    <property type="molecule type" value="Transcribed_RNA"/>
</dbReference>
<keyword evidence="2" id="KW-0732">Signal</keyword>
<dbReference type="EMBL" id="GBHO01020394">
    <property type="protein sequence ID" value="JAG23210.1"/>
    <property type="molecule type" value="Transcribed_RNA"/>
</dbReference>
<evidence type="ECO:0000256" key="1">
    <source>
        <dbReference type="SAM" id="Phobius"/>
    </source>
</evidence>
<evidence type="ECO:0000256" key="2">
    <source>
        <dbReference type="SAM" id="SignalP"/>
    </source>
</evidence>
<feature type="chain" id="PRO_5007389579" evidence="2">
    <location>
        <begin position="19"/>
        <end position="365"/>
    </location>
</feature>
<feature type="non-terminal residue" evidence="4">
    <location>
        <position position="1"/>
    </location>
</feature>
<keyword evidence="1" id="KW-0812">Transmembrane</keyword>
<reference evidence="5" key="3">
    <citation type="journal article" date="2016" name="Gigascience">
        <title>De novo construction of an expanded transcriptome assembly for the western tarnished plant bug, Lygus hesperus.</title>
        <authorList>
            <person name="Tassone E.E."/>
            <person name="Geib S.M."/>
            <person name="Hall B."/>
            <person name="Fabrick J.A."/>
            <person name="Brent C.S."/>
            <person name="Hull J.J."/>
        </authorList>
    </citation>
    <scope>NUCLEOTIDE SEQUENCE</scope>
</reference>
<reference evidence="4" key="2">
    <citation type="submission" date="2014-07" db="EMBL/GenBank/DDBJ databases">
        <authorList>
            <person name="Hull J."/>
        </authorList>
    </citation>
    <scope>NUCLEOTIDE SEQUENCE</scope>
</reference>
<protein>
    <submittedName>
        <fullName evidence="4">Uncharacterized protein</fullName>
    </submittedName>
</protein>
<evidence type="ECO:0000313" key="3">
    <source>
        <dbReference type="EMBL" id="JAG23209.1"/>
    </source>
</evidence>
<accession>A0A0A9Y139</accession>
<proteinExistence type="predicted"/>
<keyword evidence="1" id="KW-1133">Transmembrane helix</keyword>
<feature type="transmembrane region" description="Helical" evidence="1">
    <location>
        <begin position="249"/>
        <end position="268"/>
    </location>
</feature>
<name>A0A0A9Y139_LYGHE</name>
<dbReference type="EMBL" id="GBHO01020395">
    <property type="protein sequence ID" value="JAG23209.1"/>
    <property type="molecule type" value="Transcribed_RNA"/>
</dbReference>
<sequence>LLLLLLLLSTTMTTMVLVGSTVTCGNLALGSTPILLLGSCMAGSTILHCSSQRSTTGGGHSILLGCIFPPSHRRYWCCVFLLVQLPYLLVVVLLSASNYLLRLFHIHSCCTVALCLRLLPSVHFVLLYLRWDGSLCLVSTSFRCPVLLRCLCFCCTFASYSRILVLPYLHHLCSMILCTMTMTTARIHGSSMPSLLPRRCFLTRCCGFCTMSVVILVLHCTTMCILHLFHNLHRCVARTVVVVCNYYPSVFAVVVVVGSLVGGCSTRLHRTTTRTIVVLHVGCNGDRMTTGIVHRFSGIPATTSFRILLRSNFCLCCNSVMVRMIHRRCLHHYSRMSAADSTASVLRVLLSTELHSTHDSPRYRR</sequence>
<feature type="transmembrane region" description="Helical" evidence="1">
    <location>
        <begin position="201"/>
        <end position="229"/>
    </location>
</feature>
<organism evidence="4">
    <name type="scientific">Lygus hesperus</name>
    <name type="common">Western plant bug</name>
    <dbReference type="NCBI Taxonomy" id="30085"/>
    <lineage>
        <taxon>Eukaryota</taxon>
        <taxon>Metazoa</taxon>
        <taxon>Ecdysozoa</taxon>
        <taxon>Arthropoda</taxon>
        <taxon>Hexapoda</taxon>
        <taxon>Insecta</taxon>
        <taxon>Pterygota</taxon>
        <taxon>Neoptera</taxon>
        <taxon>Paraneoptera</taxon>
        <taxon>Hemiptera</taxon>
        <taxon>Heteroptera</taxon>
        <taxon>Panheteroptera</taxon>
        <taxon>Cimicomorpha</taxon>
        <taxon>Miridae</taxon>
        <taxon>Mirini</taxon>
        <taxon>Lygus</taxon>
    </lineage>
</organism>
<gene>
    <name evidence="3" type="ORF">CM83_9818</name>
    <name evidence="4" type="ORF">CM83_9822</name>
    <name evidence="5" type="ORF">g.21238</name>
</gene>
<feature type="transmembrane region" description="Helical" evidence="1">
    <location>
        <begin position="103"/>
        <end position="129"/>
    </location>
</feature>
<feature type="transmembrane region" description="Helical" evidence="1">
    <location>
        <begin position="75"/>
        <end position="97"/>
    </location>
</feature>
<reference evidence="4" key="1">
    <citation type="journal article" date="2014" name="PLoS ONE">
        <title>Transcriptome-Based Identification of ABC Transporters in the Western Tarnished Plant Bug Lygus hesperus.</title>
        <authorList>
            <person name="Hull J.J."/>
            <person name="Chaney K."/>
            <person name="Geib S.M."/>
            <person name="Fabrick J.A."/>
            <person name="Brent C.S."/>
            <person name="Walsh D."/>
            <person name="Lavine L.C."/>
        </authorList>
    </citation>
    <scope>NUCLEOTIDE SEQUENCE</scope>
</reference>
<keyword evidence="1" id="KW-0472">Membrane</keyword>
<evidence type="ECO:0000313" key="5">
    <source>
        <dbReference type="EMBL" id="JAQ09460.1"/>
    </source>
</evidence>
<evidence type="ECO:0000313" key="4">
    <source>
        <dbReference type="EMBL" id="JAG23210.1"/>
    </source>
</evidence>
<dbReference type="AlphaFoldDB" id="A0A0A9Y139"/>
<feature type="signal peptide" evidence="2">
    <location>
        <begin position="1"/>
        <end position="18"/>
    </location>
</feature>